<dbReference type="RefSeq" id="WP_146576473.1">
    <property type="nucleotide sequence ID" value="NZ_SJPM01000001.1"/>
</dbReference>
<dbReference type="InterPro" id="IPR012902">
    <property type="entry name" value="N_methyl_site"/>
</dbReference>
<name>A0A5C6AX48_9BACT</name>
<proteinExistence type="predicted"/>
<dbReference type="InterPro" id="IPR011453">
    <property type="entry name" value="DUF1559"/>
</dbReference>
<dbReference type="NCBIfam" id="TIGR02532">
    <property type="entry name" value="IV_pilin_GFxxxE"/>
    <property type="match status" value="1"/>
</dbReference>
<dbReference type="Pfam" id="PF07963">
    <property type="entry name" value="N_methyl"/>
    <property type="match status" value="1"/>
</dbReference>
<dbReference type="EMBL" id="SJPM01000001">
    <property type="protein sequence ID" value="TWU04087.1"/>
    <property type="molecule type" value="Genomic_DNA"/>
</dbReference>
<evidence type="ECO:0000313" key="3">
    <source>
        <dbReference type="Proteomes" id="UP000316213"/>
    </source>
</evidence>
<evidence type="ECO:0000259" key="1">
    <source>
        <dbReference type="Pfam" id="PF07596"/>
    </source>
</evidence>
<evidence type="ECO:0000313" key="2">
    <source>
        <dbReference type="EMBL" id="TWU04087.1"/>
    </source>
</evidence>
<comment type="caution">
    <text evidence="2">The sequence shown here is derived from an EMBL/GenBank/DDBJ whole genome shotgun (WGS) entry which is preliminary data.</text>
</comment>
<dbReference type="PANTHER" id="PTHR30093:SF2">
    <property type="entry name" value="TYPE II SECRETION SYSTEM PROTEIN H"/>
    <property type="match status" value="1"/>
</dbReference>
<dbReference type="OrthoDB" id="242370at2"/>
<dbReference type="NCBIfam" id="TIGR04294">
    <property type="entry name" value="pre_pil_HX9DG"/>
    <property type="match status" value="1"/>
</dbReference>
<dbReference type="PANTHER" id="PTHR30093">
    <property type="entry name" value="GENERAL SECRETION PATHWAY PROTEIN G"/>
    <property type="match status" value="1"/>
</dbReference>
<gene>
    <name evidence="2" type="ORF">Pla100_10230</name>
</gene>
<keyword evidence="3" id="KW-1185">Reference proteome</keyword>
<organism evidence="2 3">
    <name type="scientific">Neorhodopirellula pilleata</name>
    <dbReference type="NCBI Taxonomy" id="2714738"/>
    <lineage>
        <taxon>Bacteria</taxon>
        <taxon>Pseudomonadati</taxon>
        <taxon>Planctomycetota</taxon>
        <taxon>Planctomycetia</taxon>
        <taxon>Pirellulales</taxon>
        <taxon>Pirellulaceae</taxon>
        <taxon>Neorhodopirellula</taxon>
    </lineage>
</organism>
<dbReference type="Gene3D" id="3.30.700.10">
    <property type="entry name" value="Glycoprotein, Type 4 Pilin"/>
    <property type="match status" value="1"/>
</dbReference>
<dbReference type="Proteomes" id="UP000316213">
    <property type="component" value="Unassembled WGS sequence"/>
</dbReference>
<protein>
    <recommendedName>
        <fullName evidence="1">DUF1559 domain-containing protein</fullName>
    </recommendedName>
</protein>
<reference evidence="2 3" key="1">
    <citation type="submission" date="2019-02" db="EMBL/GenBank/DDBJ databases">
        <title>Deep-cultivation of Planctomycetes and their phenomic and genomic characterization uncovers novel biology.</title>
        <authorList>
            <person name="Wiegand S."/>
            <person name="Jogler M."/>
            <person name="Boedeker C."/>
            <person name="Pinto D."/>
            <person name="Vollmers J."/>
            <person name="Rivas-Marin E."/>
            <person name="Kohn T."/>
            <person name="Peeters S.H."/>
            <person name="Heuer A."/>
            <person name="Rast P."/>
            <person name="Oberbeckmann S."/>
            <person name="Bunk B."/>
            <person name="Jeske O."/>
            <person name="Meyerdierks A."/>
            <person name="Storesund J.E."/>
            <person name="Kallscheuer N."/>
            <person name="Luecker S."/>
            <person name="Lage O.M."/>
            <person name="Pohl T."/>
            <person name="Merkel B.J."/>
            <person name="Hornburger P."/>
            <person name="Mueller R.-W."/>
            <person name="Bruemmer F."/>
            <person name="Labrenz M."/>
            <person name="Spormann A.M."/>
            <person name="Op Den Camp H."/>
            <person name="Overmann J."/>
            <person name="Amann R."/>
            <person name="Jetten M.S.M."/>
            <person name="Mascher T."/>
            <person name="Medema M.H."/>
            <person name="Devos D.P."/>
            <person name="Kaster A.-K."/>
            <person name="Ovreas L."/>
            <person name="Rohde M."/>
            <person name="Galperin M.Y."/>
            <person name="Jogler C."/>
        </authorList>
    </citation>
    <scope>NUCLEOTIDE SEQUENCE [LARGE SCALE GENOMIC DNA]</scope>
    <source>
        <strain evidence="2 3">Pla100</strain>
    </source>
</reference>
<dbReference type="Pfam" id="PF07596">
    <property type="entry name" value="SBP_bac_10"/>
    <property type="match status" value="1"/>
</dbReference>
<accession>A0A5C6AX48</accession>
<dbReference type="InterPro" id="IPR045584">
    <property type="entry name" value="Pilin-like"/>
</dbReference>
<sequence length="395" mass="42097">MKNQSSPRSAFTLVELLVVIAIIGVLVGLLLPAVQAAREAARRMSCSNNFKQIGLALHNYHAAYNKLPAAGTGTRQHVGRLGMLVTILPFIEQQGLWEMTSNPLQVPPGTTPAPTGAINGVWPEFGPGGGADVTTYIPWRTQVMGYRCPSDPGDAVAGPAVTNYAYSVGDAIKRIFYNRNTNWNTSPPSTPNAFLDLGAERGVFRREDPRGFRDLLDGLSNTLAMAEIATYLGDRGVVGGSMDQNVYPNAAGAATVAQNPGILLTKLDPQRPRYYASGVGVYTYFAQSRGQRWYDGLMVGTAVNTVLPPNSPSVFGFNNYGTLWEHGVYSAASRHQGGCHILMADGAVKFVTESIDAGNSGAQSISKDHNNVGEKSPYGLWGALGTIASGETDSL</sequence>
<dbReference type="AlphaFoldDB" id="A0A5C6AX48"/>
<feature type="domain" description="DUF1559" evidence="1">
    <location>
        <begin position="35"/>
        <end position="357"/>
    </location>
</feature>
<dbReference type="InterPro" id="IPR027558">
    <property type="entry name" value="Pre_pil_HX9DG_C"/>
</dbReference>
<dbReference type="SUPFAM" id="SSF54523">
    <property type="entry name" value="Pili subunits"/>
    <property type="match status" value="1"/>
</dbReference>